<feature type="binding site" evidence="8">
    <location>
        <position position="175"/>
    </location>
    <ligand>
        <name>Zn(2+)</name>
        <dbReference type="ChEBI" id="CHEBI:29105"/>
        <label>1</label>
    </ligand>
</feature>
<evidence type="ECO:0000256" key="5">
    <source>
        <dbReference type="ARBA" id="ARBA00022801"/>
    </source>
</evidence>
<evidence type="ECO:0000256" key="4">
    <source>
        <dbReference type="ARBA" id="ARBA00022723"/>
    </source>
</evidence>
<dbReference type="EMBL" id="JACRSV010000004">
    <property type="protein sequence ID" value="MBC8560805.1"/>
    <property type="molecule type" value="Genomic_DNA"/>
</dbReference>
<dbReference type="GO" id="GO:0004177">
    <property type="term" value="F:aminopeptidase activity"/>
    <property type="evidence" value="ECO:0007669"/>
    <property type="project" value="UniProtKB-UniRule"/>
</dbReference>
<feature type="active site" description="Proton acceptor" evidence="7">
    <location>
        <position position="207"/>
    </location>
</feature>
<keyword evidence="4 8" id="KW-0479">Metal-binding</keyword>
<reference evidence="9" key="1">
    <citation type="submission" date="2020-08" db="EMBL/GenBank/DDBJ databases">
        <title>Genome public.</title>
        <authorList>
            <person name="Liu C."/>
            <person name="Sun Q."/>
        </authorList>
    </citation>
    <scope>NUCLEOTIDE SEQUENCE</scope>
    <source>
        <strain evidence="9">NSJ-33</strain>
    </source>
</reference>
<feature type="binding site" evidence="8">
    <location>
        <position position="175"/>
    </location>
    <ligand>
        <name>Zn(2+)</name>
        <dbReference type="ChEBI" id="CHEBI:29105"/>
        <label>2</label>
    </ligand>
</feature>
<name>A0A926I7B6_9FIRM</name>
<dbReference type="PANTHER" id="PTHR32481:SF0">
    <property type="entry name" value="AMINOPEPTIDASE YPDE-RELATED"/>
    <property type="match status" value="1"/>
</dbReference>
<keyword evidence="2" id="KW-0031">Aminopeptidase</keyword>
<proteinExistence type="inferred from homology"/>
<dbReference type="InterPro" id="IPR008007">
    <property type="entry name" value="Peptidase_M42"/>
</dbReference>
<sequence>MELKEKLRKLCESYGVSGEEGETAQVAAEMLREYTNDVVIDDCHNVIANVYDAGENAPRVMLDAHLDEIGMVVTYITDDGFLKVAPCGGLDMRLLLAQEVVVHGREKITGIIGSKPPHLTAEDERKKVPKIDDISIDTGYSKGQLEAIVSLGDRVTLKGEFVELKNGRVSSKSLDDRACIASILHGLELLKGKKLGCSLTVVFSSQEEVGGTGAAVATYKVNPDAAIVVDVSFAHTVDADEKKCGKMGKGPMIGIAPSLNRGMGDEMIALSKEKGYPYQIEVIQGRTTGTNADEVTITRGGVRTEVVSVPLRYMHTPVEVVELSDVEAVGALIADYLLSHDWSERGK</sequence>
<dbReference type="RefSeq" id="WP_249296095.1">
    <property type="nucleotide sequence ID" value="NZ_JACRSV010000004.1"/>
</dbReference>
<dbReference type="PANTHER" id="PTHR32481">
    <property type="entry name" value="AMINOPEPTIDASE"/>
    <property type="match status" value="1"/>
</dbReference>
<feature type="binding site" evidence="8">
    <location>
        <position position="230"/>
    </location>
    <ligand>
        <name>Zn(2+)</name>
        <dbReference type="ChEBI" id="CHEBI:29105"/>
        <label>1</label>
    </ligand>
</feature>
<dbReference type="InterPro" id="IPR023367">
    <property type="entry name" value="Peptidase_M42_dom2"/>
</dbReference>
<feature type="binding site" evidence="8">
    <location>
        <position position="65"/>
    </location>
    <ligand>
        <name>Zn(2+)</name>
        <dbReference type="ChEBI" id="CHEBI:29105"/>
        <label>1</label>
    </ligand>
</feature>
<evidence type="ECO:0000256" key="2">
    <source>
        <dbReference type="ARBA" id="ARBA00022438"/>
    </source>
</evidence>
<dbReference type="GO" id="GO:0006508">
    <property type="term" value="P:proteolysis"/>
    <property type="evidence" value="ECO:0007669"/>
    <property type="project" value="UniProtKB-KW"/>
</dbReference>
<evidence type="ECO:0000313" key="10">
    <source>
        <dbReference type="Proteomes" id="UP000610760"/>
    </source>
</evidence>
<dbReference type="PIRSF" id="PIRSF001123">
    <property type="entry name" value="PepA_GA"/>
    <property type="match status" value="1"/>
</dbReference>
<accession>A0A926I7B6</accession>
<evidence type="ECO:0000256" key="3">
    <source>
        <dbReference type="ARBA" id="ARBA00022670"/>
    </source>
</evidence>
<dbReference type="InterPro" id="IPR051464">
    <property type="entry name" value="Peptidase_M42_aminopept"/>
</dbReference>
<dbReference type="GO" id="GO:0046872">
    <property type="term" value="F:metal ion binding"/>
    <property type="evidence" value="ECO:0007669"/>
    <property type="project" value="UniProtKB-UniRule"/>
</dbReference>
<keyword evidence="3" id="KW-0645">Protease</keyword>
<keyword evidence="10" id="KW-1185">Reference proteome</keyword>
<evidence type="ECO:0000256" key="1">
    <source>
        <dbReference type="ARBA" id="ARBA00006272"/>
    </source>
</evidence>
<feature type="binding site" evidence="8">
    <location>
        <position position="315"/>
    </location>
    <ligand>
        <name>Zn(2+)</name>
        <dbReference type="ChEBI" id="CHEBI:29105"/>
        <label>2</label>
    </ligand>
</feature>
<organism evidence="9 10">
    <name type="scientific">Fumia xinanensis</name>
    <dbReference type="NCBI Taxonomy" id="2763659"/>
    <lineage>
        <taxon>Bacteria</taxon>
        <taxon>Bacillati</taxon>
        <taxon>Bacillota</taxon>
        <taxon>Clostridia</taxon>
        <taxon>Eubacteriales</taxon>
        <taxon>Oscillospiraceae</taxon>
        <taxon>Fumia</taxon>
    </lineage>
</organism>
<comment type="cofactor">
    <cofactor evidence="8">
        <name>a divalent metal cation</name>
        <dbReference type="ChEBI" id="CHEBI:60240"/>
    </cofactor>
    <text evidence="8">Binds 2 divalent metal cations per subunit.</text>
</comment>
<gene>
    <name evidence="9" type="ORF">H8710_12090</name>
</gene>
<comment type="caution">
    <text evidence="9">The sequence shown here is derived from an EMBL/GenBank/DDBJ whole genome shotgun (WGS) entry which is preliminary data.</text>
</comment>
<evidence type="ECO:0000256" key="8">
    <source>
        <dbReference type="PIRSR" id="PIRSR001123-2"/>
    </source>
</evidence>
<evidence type="ECO:0000256" key="7">
    <source>
        <dbReference type="PIRSR" id="PIRSR001123-1"/>
    </source>
</evidence>
<dbReference type="Gene3D" id="2.40.30.40">
    <property type="entry name" value="Peptidase M42, domain 2"/>
    <property type="match status" value="1"/>
</dbReference>
<dbReference type="SUPFAM" id="SSF101821">
    <property type="entry name" value="Aminopeptidase/glucanase lid domain"/>
    <property type="match status" value="1"/>
</dbReference>
<protein>
    <submittedName>
        <fullName evidence="9">M42 family peptidase</fullName>
    </submittedName>
</protein>
<keyword evidence="5" id="KW-0378">Hydrolase</keyword>
<comment type="similarity">
    <text evidence="1 6">Belongs to the peptidase M42 family.</text>
</comment>
<dbReference type="Pfam" id="PF05343">
    <property type="entry name" value="Peptidase_M42"/>
    <property type="match status" value="1"/>
</dbReference>
<dbReference type="AlphaFoldDB" id="A0A926I7B6"/>
<feature type="binding site" evidence="8">
    <location>
        <position position="208"/>
    </location>
    <ligand>
        <name>Zn(2+)</name>
        <dbReference type="ChEBI" id="CHEBI:29105"/>
        <label>2</label>
    </ligand>
</feature>
<dbReference type="SUPFAM" id="SSF53187">
    <property type="entry name" value="Zn-dependent exopeptidases"/>
    <property type="match status" value="1"/>
</dbReference>
<dbReference type="Proteomes" id="UP000610760">
    <property type="component" value="Unassembled WGS sequence"/>
</dbReference>
<dbReference type="Gene3D" id="3.40.630.10">
    <property type="entry name" value="Zn peptidases"/>
    <property type="match status" value="1"/>
</dbReference>
<evidence type="ECO:0000313" key="9">
    <source>
        <dbReference type="EMBL" id="MBC8560805.1"/>
    </source>
</evidence>
<evidence type="ECO:0000256" key="6">
    <source>
        <dbReference type="PIRNR" id="PIRNR001123"/>
    </source>
</evidence>